<dbReference type="RefSeq" id="WP_014436095.1">
    <property type="nucleotide sequence ID" value="NC_017080.1"/>
</dbReference>
<accession>I0IC87</accession>
<dbReference type="SMART" id="SM00935">
    <property type="entry name" value="OmpH"/>
    <property type="match status" value="1"/>
</dbReference>
<keyword evidence="2 3" id="KW-0732">Signal</keyword>
<dbReference type="GO" id="GO:0050821">
    <property type="term" value="P:protein stabilization"/>
    <property type="evidence" value="ECO:0007669"/>
    <property type="project" value="TreeGrafter"/>
</dbReference>
<feature type="signal peptide" evidence="3">
    <location>
        <begin position="1"/>
        <end position="27"/>
    </location>
</feature>
<dbReference type="HOGENOM" id="CLU_1353589_0_0_0"/>
<evidence type="ECO:0000256" key="3">
    <source>
        <dbReference type="SAM" id="SignalP"/>
    </source>
</evidence>
<dbReference type="EMBL" id="AP012338">
    <property type="protein sequence ID" value="BAM02875.1"/>
    <property type="molecule type" value="Genomic_DNA"/>
</dbReference>
<dbReference type="Gene3D" id="3.30.910.20">
    <property type="entry name" value="Skp domain"/>
    <property type="match status" value="1"/>
</dbReference>
<feature type="chain" id="PRO_5003629069" description="OmpH family outer membrane protein" evidence="3">
    <location>
        <begin position="28"/>
        <end position="202"/>
    </location>
</feature>
<dbReference type="SUPFAM" id="SSF111384">
    <property type="entry name" value="OmpH-like"/>
    <property type="match status" value="1"/>
</dbReference>
<dbReference type="eggNOG" id="COG2825">
    <property type="taxonomic scope" value="Bacteria"/>
</dbReference>
<keyword evidence="5" id="KW-1185">Reference proteome</keyword>
<evidence type="ECO:0000256" key="2">
    <source>
        <dbReference type="ARBA" id="ARBA00022729"/>
    </source>
</evidence>
<dbReference type="STRING" id="1142394.PSMK_07160"/>
<dbReference type="PANTHER" id="PTHR35089:SF1">
    <property type="entry name" value="CHAPERONE PROTEIN SKP"/>
    <property type="match status" value="1"/>
</dbReference>
<evidence type="ECO:0000313" key="5">
    <source>
        <dbReference type="Proteomes" id="UP000007881"/>
    </source>
</evidence>
<name>I0IC87_PHYMF</name>
<gene>
    <name evidence="4" type="ordered locus">PSMK_07160</name>
</gene>
<dbReference type="Pfam" id="PF03938">
    <property type="entry name" value="OmpH"/>
    <property type="match status" value="1"/>
</dbReference>
<dbReference type="InterPro" id="IPR005632">
    <property type="entry name" value="Chaperone_Skp"/>
</dbReference>
<dbReference type="PANTHER" id="PTHR35089">
    <property type="entry name" value="CHAPERONE PROTEIN SKP"/>
    <property type="match status" value="1"/>
</dbReference>
<reference evidence="4 5" key="1">
    <citation type="submission" date="2012-02" db="EMBL/GenBank/DDBJ databases">
        <title>Complete genome sequence of Phycisphaera mikurensis NBRC 102666.</title>
        <authorList>
            <person name="Ankai A."/>
            <person name="Hosoyama A."/>
            <person name="Terui Y."/>
            <person name="Sekine M."/>
            <person name="Fukai R."/>
            <person name="Kato Y."/>
            <person name="Nakamura S."/>
            <person name="Yamada-Narita S."/>
            <person name="Kawakoshi A."/>
            <person name="Fukunaga Y."/>
            <person name="Yamazaki S."/>
            <person name="Fujita N."/>
        </authorList>
    </citation>
    <scope>NUCLEOTIDE SEQUENCE [LARGE SCALE GENOMIC DNA]</scope>
    <source>
        <strain evidence="5">NBRC 102666 / KCTC 22515 / FYK2301M01</strain>
    </source>
</reference>
<dbReference type="GO" id="GO:0051082">
    <property type="term" value="F:unfolded protein binding"/>
    <property type="evidence" value="ECO:0007669"/>
    <property type="project" value="InterPro"/>
</dbReference>
<sequence length="202" mass="22122">MKTLTLLLAAAVLALGLLQLRPQPVVAQAGSSATPAAGVGVVDLQAVLDGSDRFKQMQEARQARQQRFAEEMQRRQGEVKGVQNQLDALGPATPAWEAKRREVLEMAANLQAYEQISKQIEGTDQSREFLDLYERATAAVAAVAEDRGLDLVLESSDLPEMEQLVRADRNQITAILQNRKVLYSSDKVDLTQAVLLRLNANG</sequence>
<organism evidence="4 5">
    <name type="scientific">Phycisphaera mikurensis (strain NBRC 102666 / KCTC 22515 / FYK2301M01)</name>
    <dbReference type="NCBI Taxonomy" id="1142394"/>
    <lineage>
        <taxon>Bacteria</taxon>
        <taxon>Pseudomonadati</taxon>
        <taxon>Planctomycetota</taxon>
        <taxon>Phycisphaerae</taxon>
        <taxon>Phycisphaerales</taxon>
        <taxon>Phycisphaeraceae</taxon>
        <taxon>Phycisphaera</taxon>
    </lineage>
</organism>
<comment type="similarity">
    <text evidence="1">Belongs to the Skp family.</text>
</comment>
<evidence type="ECO:0008006" key="6">
    <source>
        <dbReference type="Google" id="ProtNLM"/>
    </source>
</evidence>
<dbReference type="AlphaFoldDB" id="I0IC87"/>
<dbReference type="Proteomes" id="UP000007881">
    <property type="component" value="Chromosome"/>
</dbReference>
<protein>
    <recommendedName>
        <fullName evidence="6">OmpH family outer membrane protein</fullName>
    </recommendedName>
</protein>
<dbReference type="GO" id="GO:0005829">
    <property type="term" value="C:cytosol"/>
    <property type="evidence" value="ECO:0007669"/>
    <property type="project" value="TreeGrafter"/>
</dbReference>
<dbReference type="InterPro" id="IPR024930">
    <property type="entry name" value="Skp_dom_sf"/>
</dbReference>
<dbReference type="KEGG" id="phm:PSMK_07160"/>
<proteinExistence type="inferred from homology"/>
<evidence type="ECO:0000256" key="1">
    <source>
        <dbReference type="ARBA" id="ARBA00009091"/>
    </source>
</evidence>
<evidence type="ECO:0000313" key="4">
    <source>
        <dbReference type="EMBL" id="BAM02875.1"/>
    </source>
</evidence>